<proteinExistence type="predicted"/>
<dbReference type="RefSeq" id="WP_189511932.1">
    <property type="nucleotide sequence ID" value="NZ_BMXG01000003.1"/>
</dbReference>
<dbReference type="Proteomes" id="UP000642829">
    <property type="component" value="Unassembled WGS sequence"/>
</dbReference>
<evidence type="ECO:0008006" key="3">
    <source>
        <dbReference type="Google" id="ProtNLM"/>
    </source>
</evidence>
<dbReference type="EMBL" id="BMXG01000003">
    <property type="protein sequence ID" value="GHB94093.1"/>
    <property type="molecule type" value="Genomic_DNA"/>
</dbReference>
<accession>A0A8J3GD44</accession>
<dbReference type="InterPro" id="IPR006311">
    <property type="entry name" value="TAT_signal"/>
</dbReference>
<organism evidence="1 2">
    <name type="scientific">Cerasicoccus arenae</name>
    <dbReference type="NCBI Taxonomy" id="424488"/>
    <lineage>
        <taxon>Bacteria</taxon>
        <taxon>Pseudomonadati</taxon>
        <taxon>Verrucomicrobiota</taxon>
        <taxon>Opitutia</taxon>
        <taxon>Puniceicoccales</taxon>
        <taxon>Cerasicoccaceae</taxon>
        <taxon>Cerasicoccus</taxon>
    </lineage>
</organism>
<dbReference type="InterPro" id="IPR011447">
    <property type="entry name" value="DUF1552"/>
</dbReference>
<reference evidence="1" key="1">
    <citation type="journal article" date="2014" name="Int. J. Syst. Evol. Microbiol.">
        <title>Complete genome sequence of Corynebacterium casei LMG S-19264T (=DSM 44701T), isolated from a smear-ripened cheese.</title>
        <authorList>
            <consortium name="US DOE Joint Genome Institute (JGI-PGF)"/>
            <person name="Walter F."/>
            <person name="Albersmeier A."/>
            <person name="Kalinowski J."/>
            <person name="Ruckert C."/>
        </authorList>
    </citation>
    <scope>NUCLEOTIDE SEQUENCE</scope>
    <source>
        <strain evidence="1">KCTC 12870</strain>
    </source>
</reference>
<dbReference type="Pfam" id="PF07586">
    <property type="entry name" value="HXXSHH"/>
    <property type="match status" value="1"/>
</dbReference>
<dbReference type="PROSITE" id="PS51318">
    <property type="entry name" value="TAT"/>
    <property type="match status" value="1"/>
</dbReference>
<sequence length="456" mass="49932">MSANASTGRLPRRTFLRGMGSVIALPMLFSLPARLLANTTAPATPFGCTPAGNPLRVGFIYHPNGVIHENWFPASAGALKQLPPTLEPLSELREHVQVLSGLKHDNANGNGDGAGDHARANATFLTGAQARKTGGEDIMAGTSIDQVLARKMEGVTPLPSLELSCSSRRKTGSCDSGYSCAYQYNLSWRTPNSPNMPEVNPRMAFERLFGANNAQERHLVAQRWARRQSVLDGVRDDTRRLYRQVSVDERGKLEAYLEAVRSVESRIQTNLDAPRPPEDYDAPVGVPPDHSAYLDAMFDLLALAYSTDSTRVATLMLAHDGSDQTFPEIDVRGSHHQLSHHENDAEKIENLKRIDRFYMEAYSRFLTKLANTPDGESSKLIDSCLLVYGGGISDGNRHNHDNLPVLLAGSGGGQIKGGQHVRYNDTPMCNFYVDLARRFGVELDSFGDSTGQLKLA</sequence>
<gene>
    <name evidence="1" type="ORF">GCM10007047_07180</name>
</gene>
<reference evidence="1" key="2">
    <citation type="submission" date="2020-09" db="EMBL/GenBank/DDBJ databases">
        <authorList>
            <person name="Sun Q."/>
            <person name="Kim S."/>
        </authorList>
    </citation>
    <scope>NUCLEOTIDE SEQUENCE</scope>
    <source>
        <strain evidence="1">KCTC 12870</strain>
    </source>
</reference>
<dbReference type="AlphaFoldDB" id="A0A8J3GD44"/>
<name>A0A8J3GD44_9BACT</name>
<protein>
    <recommendedName>
        <fullName evidence="3">DUF1552 domain-containing protein</fullName>
    </recommendedName>
</protein>
<evidence type="ECO:0000313" key="1">
    <source>
        <dbReference type="EMBL" id="GHB94093.1"/>
    </source>
</evidence>
<comment type="caution">
    <text evidence="1">The sequence shown here is derived from an EMBL/GenBank/DDBJ whole genome shotgun (WGS) entry which is preliminary data.</text>
</comment>
<keyword evidence="2" id="KW-1185">Reference proteome</keyword>
<evidence type="ECO:0000313" key="2">
    <source>
        <dbReference type="Proteomes" id="UP000642829"/>
    </source>
</evidence>